<dbReference type="CDD" id="cd17534">
    <property type="entry name" value="REC_DC-like"/>
    <property type="match status" value="1"/>
</dbReference>
<dbReference type="NCBIfam" id="TIGR00229">
    <property type="entry name" value="sensory_box"/>
    <property type="match status" value="1"/>
</dbReference>
<dbReference type="InterPro" id="IPR000014">
    <property type="entry name" value="PAS"/>
</dbReference>
<evidence type="ECO:0000313" key="4">
    <source>
        <dbReference type="EMBL" id="OGF65157.1"/>
    </source>
</evidence>
<dbReference type="SUPFAM" id="SSF52172">
    <property type="entry name" value="CheY-like"/>
    <property type="match status" value="1"/>
</dbReference>
<dbReference type="Pfam" id="PF00072">
    <property type="entry name" value="Response_reg"/>
    <property type="match status" value="1"/>
</dbReference>
<dbReference type="PROSITE" id="PS50112">
    <property type="entry name" value="PAS"/>
    <property type="match status" value="1"/>
</dbReference>
<dbReference type="SMART" id="SM00091">
    <property type="entry name" value="PAS"/>
    <property type="match status" value="1"/>
</dbReference>
<sequence length="197" mass="22586">MTKARILIVENERIVAEDIKRTLLSLGYDPVGIAMNSADALRLAKEQQPDLVLMDIVLGGDDDGIQIAHWIRSRFGMPVIYLTAYADNKTLESVKVTEPFGYILKPFNELDLRTHIEIALYKHKIECRLKESQEELRVLFEYATDAILIHDLDGRLLNANRTACNRLGYIKEDLCQYNIRDVSCPEFSKLIVDFIDK</sequence>
<evidence type="ECO:0000256" key="1">
    <source>
        <dbReference type="PROSITE-ProRule" id="PRU00169"/>
    </source>
</evidence>
<dbReference type="InterPro" id="IPR001789">
    <property type="entry name" value="Sig_transdc_resp-reg_receiver"/>
</dbReference>
<reference evidence="4 5" key="1">
    <citation type="journal article" date="2016" name="Nat. Commun.">
        <title>Thousands of microbial genomes shed light on interconnected biogeochemical processes in an aquifer system.</title>
        <authorList>
            <person name="Anantharaman K."/>
            <person name="Brown C.T."/>
            <person name="Hug L.A."/>
            <person name="Sharon I."/>
            <person name="Castelle C.J."/>
            <person name="Probst A.J."/>
            <person name="Thomas B.C."/>
            <person name="Singh A."/>
            <person name="Wilkins M.J."/>
            <person name="Karaoz U."/>
            <person name="Brodie E.L."/>
            <person name="Williams K.H."/>
            <person name="Hubbard S.S."/>
            <person name="Banfield J.F."/>
        </authorList>
    </citation>
    <scope>NUCLEOTIDE SEQUENCE [LARGE SCALE GENOMIC DNA]</scope>
</reference>
<feature type="domain" description="Response regulatory" evidence="2">
    <location>
        <begin position="5"/>
        <end position="120"/>
    </location>
</feature>
<dbReference type="AlphaFoldDB" id="A0A1F5VP45"/>
<dbReference type="PANTHER" id="PTHR43228:SF6">
    <property type="entry name" value="RESPONSE REGULATOR RECEIVER"/>
    <property type="match status" value="1"/>
</dbReference>
<dbReference type="STRING" id="1817863.A2Y62_11885"/>
<dbReference type="Proteomes" id="UP000178943">
    <property type="component" value="Unassembled WGS sequence"/>
</dbReference>
<dbReference type="SUPFAM" id="SSF55785">
    <property type="entry name" value="PYP-like sensor domain (PAS domain)"/>
    <property type="match status" value="1"/>
</dbReference>
<dbReference type="PANTHER" id="PTHR43228">
    <property type="entry name" value="TWO-COMPONENT RESPONSE REGULATOR"/>
    <property type="match status" value="1"/>
</dbReference>
<accession>A0A1F5VP45</accession>
<dbReference type="Gene3D" id="3.40.50.2300">
    <property type="match status" value="1"/>
</dbReference>
<dbReference type="Pfam" id="PF13188">
    <property type="entry name" value="PAS_8"/>
    <property type="match status" value="1"/>
</dbReference>
<keyword evidence="1" id="KW-0597">Phosphoprotein</keyword>
<dbReference type="GO" id="GO:0000160">
    <property type="term" value="P:phosphorelay signal transduction system"/>
    <property type="evidence" value="ECO:0007669"/>
    <property type="project" value="InterPro"/>
</dbReference>
<protein>
    <recommendedName>
        <fullName evidence="6">Response regulatory domain-containing protein</fullName>
    </recommendedName>
</protein>
<dbReference type="InterPro" id="IPR011006">
    <property type="entry name" value="CheY-like_superfamily"/>
</dbReference>
<evidence type="ECO:0000259" key="2">
    <source>
        <dbReference type="PROSITE" id="PS50110"/>
    </source>
</evidence>
<evidence type="ECO:0008006" key="6">
    <source>
        <dbReference type="Google" id="ProtNLM"/>
    </source>
</evidence>
<comment type="caution">
    <text evidence="4">The sequence shown here is derived from an EMBL/GenBank/DDBJ whole genome shotgun (WGS) entry which is preliminary data.</text>
</comment>
<dbReference type="EMBL" id="MFGW01000115">
    <property type="protein sequence ID" value="OGF65157.1"/>
    <property type="molecule type" value="Genomic_DNA"/>
</dbReference>
<dbReference type="PROSITE" id="PS50110">
    <property type="entry name" value="RESPONSE_REGULATORY"/>
    <property type="match status" value="1"/>
</dbReference>
<gene>
    <name evidence="4" type="ORF">A2Y62_11885</name>
</gene>
<proteinExistence type="predicted"/>
<evidence type="ECO:0000313" key="5">
    <source>
        <dbReference type="Proteomes" id="UP000178943"/>
    </source>
</evidence>
<dbReference type="CDD" id="cd00130">
    <property type="entry name" value="PAS"/>
    <property type="match status" value="1"/>
</dbReference>
<dbReference type="InterPro" id="IPR035965">
    <property type="entry name" value="PAS-like_dom_sf"/>
</dbReference>
<feature type="modified residue" description="4-aspartylphosphate" evidence="1">
    <location>
        <position position="55"/>
    </location>
</feature>
<dbReference type="Gene3D" id="3.30.450.20">
    <property type="entry name" value="PAS domain"/>
    <property type="match status" value="1"/>
</dbReference>
<dbReference type="InterPro" id="IPR052048">
    <property type="entry name" value="ST_Response_Regulator"/>
</dbReference>
<name>A0A1F5VP45_9BACT</name>
<feature type="non-terminal residue" evidence="4">
    <location>
        <position position="197"/>
    </location>
</feature>
<dbReference type="SMART" id="SM00448">
    <property type="entry name" value="REC"/>
    <property type="match status" value="1"/>
</dbReference>
<organism evidence="4 5">
    <name type="scientific">Candidatus Fischerbacteria bacterium RBG_13_37_8</name>
    <dbReference type="NCBI Taxonomy" id="1817863"/>
    <lineage>
        <taxon>Bacteria</taxon>
        <taxon>Candidatus Fischeribacteriota</taxon>
    </lineage>
</organism>
<feature type="domain" description="PAS" evidence="3">
    <location>
        <begin position="132"/>
        <end position="197"/>
    </location>
</feature>
<evidence type="ECO:0000259" key="3">
    <source>
        <dbReference type="PROSITE" id="PS50112"/>
    </source>
</evidence>